<proteinExistence type="predicted"/>
<dbReference type="EMBL" id="VTUX01000005">
    <property type="protein sequence ID" value="KAA1190500.1"/>
    <property type="molecule type" value="Genomic_DNA"/>
</dbReference>
<evidence type="ECO:0000313" key="1">
    <source>
        <dbReference type="EMBL" id="KAA1190500.1"/>
    </source>
</evidence>
<name>A0A5B0WTU5_9GAMM</name>
<gene>
    <name evidence="1" type="ORF">F0M18_11850</name>
</gene>
<comment type="caution">
    <text evidence="1">The sequence shown here is derived from an EMBL/GenBank/DDBJ whole genome shotgun (WGS) entry which is preliminary data.</text>
</comment>
<evidence type="ECO:0000313" key="2">
    <source>
        <dbReference type="Proteomes" id="UP000323708"/>
    </source>
</evidence>
<keyword evidence="2" id="KW-1185">Reference proteome</keyword>
<sequence>MLRLFSRLSFTFTILIFISACSTHQTVVEYEGSGIAAPEAGPTINSIVVSDDRGTESNWLGAIRGGYGNVLKTLQTEQSTDIIVDQMYTAALGQSGIYSTDIDGPYSLKVSISKFDCSYYFNREAHAHVRISLIENESRNAVFEKSYKTDETESGVGAGVFGDVDTLRDLAELAMNKTIDKMLSDDEFILAATKQSETAVGIRIKKLESLYREDLITEKEYLDKREKILSEI</sequence>
<reference evidence="1 2" key="1">
    <citation type="submission" date="2019-09" db="EMBL/GenBank/DDBJ databases">
        <authorList>
            <person name="Chen X.-Y."/>
        </authorList>
    </citation>
    <scope>NUCLEOTIDE SEQUENCE [LARGE SCALE GENOMIC DNA]</scope>
    <source>
        <strain evidence="1 2">NY5</strain>
    </source>
</reference>
<dbReference type="RefSeq" id="WP_149611656.1">
    <property type="nucleotide sequence ID" value="NZ_VTUX01000005.1"/>
</dbReference>
<protein>
    <submittedName>
        <fullName evidence="1">SHOCT domain-containing protein</fullName>
    </submittedName>
</protein>
<organism evidence="1 2">
    <name type="scientific">Pseudohalioglobus sediminis</name>
    <dbReference type="NCBI Taxonomy" id="2606449"/>
    <lineage>
        <taxon>Bacteria</taxon>
        <taxon>Pseudomonadati</taxon>
        <taxon>Pseudomonadota</taxon>
        <taxon>Gammaproteobacteria</taxon>
        <taxon>Cellvibrionales</taxon>
        <taxon>Halieaceae</taxon>
        <taxon>Pseudohalioglobus</taxon>
    </lineage>
</organism>
<dbReference type="PROSITE" id="PS51257">
    <property type="entry name" value="PROKAR_LIPOPROTEIN"/>
    <property type="match status" value="1"/>
</dbReference>
<accession>A0A5B0WTU5</accession>
<dbReference type="AlphaFoldDB" id="A0A5B0WTU5"/>
<dbReference type="Proteomes" id="UP000323708">
    <property type="component" value="Unassembled WGS sequence"/>
</dbReference>